<organism evidence="2 3">
    <name type="scientific">Candidatus Azambacteria bacterium RIFCSPLOWO2_02_FULL_44_14</name>
    <dbReference type="NCBI Taxonomy" id="1797306"/>
    <lineage>
        <taxon>Bacteria</taxon>
        <taxon>Candidatus Azamiibacteriota</taxon>
    </lineage>
</organism>
<dbReference type="EC" id="6.3.5.-" evidence="1"/>
<dbReference type="EMBL" id="MEYV01000014">
    <property type="protein sequence ID" value="OGD40013.1"/>
    <property type="molecule type" value="Genomic_DNA"/>
</dbReference>
<keyword evidence="1" id="KW-0067">ATP-binding</keyword>
<dbReference type="GO" id="GO:0006450">
    <property type="term" value="P:regulation of translational fidelity"/>
    <property type="evidence" value="ECO:0007669"/>
    <property type="project" value="InterPro"/>
</dbReference>
<sequence>MITKKEVERIAALARLGLSDQEKNKFTHDLSAVLDYIDKLAELNVEKTEPMSGGTSNESVLRKDDEAGDIATAEMKGNILDAAPDRSGDYFKVPSIFD</sequence>
<dbReference type="GO" id="GO:0006412">
    <property type="term" value="P:translation"/>
    <property type="evidence" value="ECO:0007669"/>
    <property type="project" value="UniProtKB-UniRule"/>
</dbReference>
<dbReference type="GO" id="GO:0050566">
    <property type="term" value="F:asparaginyl-tRNA synthase (glutamine-hydrolyzing) activity"/>
    <property type="evidence" value="ECO:0007669"/>
    <property type="project" value="RHEA"/>
</dbReference>
<comment type="function">
    <text evidence="1">Allows the formation of correctly charged Asn-tRNA(Asn) or Gln-tRNA(Gln) through the transamidation of misacylated Asp-tRNA(Asn) or Glu-tRNA(Gln) in organisms which lack either or both of asparaginyl-tRNA or glutaminyl-tRNA synthetases. The reaction takes place in the presence of glutamine and ATP through an activated phospho-Asp-tRNA(Asn) or phospho-Glu-tRNA(Gln).</text>
</comment>
<dbReference type="Gene3D" id="1.10.20.60">
    <property type="entry name" value="Glu-tRNAGln amidotransferase C subunit, N-terminal domain"/>
    <property type="match status" value="1"/>
</dbReference>
<evidence type="ECO:0000256" key="1">
    <source>
        <dbReference type="HAMAP-Rule" id="MF_00122"/>
    </source>
</evidence>
<dbReference type="GO" id="GO:0070681">
    <property type="term" value="P:glutaminyl-tRNAGln biosynthesis via transamidation"/>
    <property type="evidence" value="ECO:0007669"/>
    <property type="project" value="TreeGrafter"/>
</dbReference>
<dbReference type="PANTHER" id="PTHR15004">
    <property type="entry name" value="GLUTAMYL-TRNA(GLN) AMIDOTRANSFERASE SUBUNIT C, MITOCHONDRIAL"/>
    <property type="match status" value="1"/>
</dbReference>
<comment type="caution">
    <text evidence="2">The sequence shown here is derived from an EMBL/GenBank/DDBJ whole genome shotgun (WGS) entry which is preliminary data.</text>
</comment>
<dbReference type="PANTHER" id="PTHR15004:SF0">
    <property type="entry name" value="GLUTAMYL-TRNA(GLN) AMIDOTRANSFERASE SUBUNIT C, MITOCHONDRIAL"/>
    <property type="match status" value="1"/>
</dbReference>
<evidence type="ECO:0000313" key="3">
    <source>
        <dbReference type="Proteomes" id="UP000177197"/>
    </source>
</evidence>
<dbReference type="InterPro" id="IPR036113">
    <property type="entry name" value="Asp/Glu-ADT_sf_sub_c"/>
</dbReference>
<proteinExistence type="inferred from homology"/>
<comment type="catalytic activity">
    <reaction evidence="1">
        <text>L-glutamyl-tRNA(Gln) + L-glutamine + ATP + H2O = L-glutaminyl-tRNA(Gln) + L-glutamate + ADP + phosphate + H(+)</text>
        <dbReference type="Rhea" id="RHEA:17521"/>
        <dbReference type="Rhea" id="RHEA-COMP:9681"/>
        <dbReference type="Rhea" id="RHEA-COMP:9684"/>
        <dbReference type="ChEBI" id="CHEBI:15377"/>
        <dbReference type="ChEBI" id="CHEBI:15378"/>
        <dbReference type="ChEBI" id="CHEBI:29985"/>
        <dbReference type="ChEBI" id="CHEBI:30616"/>
        <dbReference type="ChEBI" id="CHEBI:43474"/>
        <dbReference type="ChEBI" id="CHEBI:58359"/>
        <dbReference type="ChEBI" id="CHEBI:78520"/>
        <dbReference type="ChEBI" id="CHEBI:78521"/>
        <dbReference type="ChEBI" id="CHEBI:456216"/>
    </reaction>
</comment>
<dbReference type="SUPFAM" id="SSF141000">
    <property type="entry name" value="Glu-tRNAGln amidotransferase C subunit"/>
    <property type="match status" value="1"/>
</dbReference>
<reference evidence="2 3" key="1">
    <citation type="journal article" date="2016" name="Nat. Commun.">
        <title>Thousands of microbial genomes shed light on interconnected biogeochemical processes in an aquifer system.</title>
        <authorList>
            <person name="Anantharaman K."/>
            <person name="Brown C.T."/>
            <person name="Hug L.A."/>
            <person name="Sharon I."/>
            <person name="Castelle C.J."/>
            <person name="Probst A.J."/>
            <person name="Thomas B.C."/>
            <person name="Singh A."/>
            <person name="Wilkins M.J."/>
            <person name="Karaoz U."/>
            <person name="Brodie E.L."/>
            <person name="Williams K.H."/>
            <person name="Hubbard S.S."/>
            <person name="Banfield J.F."/>
        </authorList>
    </citation>
    <scope>NUCLEOTIDE SEQUENCE [LARGE SCALE GENOMIC DNA]</scope>
</reference>
<keyword evidence="1" id="KW-0436">Ligase</keyword>
<dbReference type="HAMAP" id="MF_00122">
    <property type="entry name" value="GatC"/>
    <property type="match status" value="1"/>
</dbReference>
<accession>A0A1F5CAZ1</accession>
<dbReference type="InterPro" id="IPR003837">
    <property type="entry name" value="GatC"/>
</dbReference>
<dbReference type="GO" id="GO:0050567">
    <property type="term" value="F:glutaminyl-tRNA synthase (glutamine-hydrolyzing) activity"/>
    <property type="evidence" value="ECO:0007669"/>
    <property type="project" value="UniProtKB-UniRule"/>
</dbReference>
<name>A0A1F5CAZ1_9BACT</name>
<keyword evidence="1" id="KW-0547">Nucleotide-binding</keyword>
<dbReference type="AlphaFoldDB" id="A0A1F5CAZ1"/>
<keyword evidence="1" id="KW-0648">Protein biosynthesis</keyword>
<comment type="similarity">
    <text evidence="1">Belongs to the GatC family.</text>
</comment>
<dbReference type="Proteomes" id="UP000177197">
    <property type="component" value="Unassembled WGS sequence"/>
</dbReference>
<dbReference type="NCBIfam" id="TIGR00135">
    <property type="entry name" value="gatC"/>
    <property type="match status" value="1"/>
</dbReference>
<dbReference type="Pfam" id="PF02686">
    <property type="entry name" value="GatC"/>
    <property type="match status" value="1"/>
</dbReference>
<dbReference type="GO" id="GO:0005524">
    <property type="term" value="F:ATP binding"/>
    <property type="evidence" value="ECO:0007669"/>
    <property type="project" value="UniProtKB-KW"/>
</dbReference>
<evidence type="ECO:0000313" key="2">
    <source>
        <dbReference type="EMBL" id="OGD40013.1"/>
    </source>
</evidence>
<comment type="subunit">
    <text evidence="1">Heterotrimer of A, B and C subunits.</text>
</comment>
<gene>
    <name evidence="1" type="primary">gatC</name>
    <name evidence="2" type="ORF">A3I30_00170</name>
</gene>
<comment type="catalytic activity">
    <reaction evidence="1">
        <text>L-aspartyl-tRNA(Asn) + L-glutamine + ATP + H2O = L-asparaginyl-tRNA(Asn) + L-glutamate + ADP + phosphate + 2 H(+)</text>
        <dbReference type="Rhea" id="RHEA:14513"/>
        <dbReference type="Rhea" id="RHEA-COMP:9674"/>
        <dbReference type="Rhea" id="RHEA-COMP:9677"/>
        <dbReference type="ChEBI" id="CHEBI:15377"/>
        <dbReference type="ChEBI" id="CHEBI:15378"/>
        <dbReference type="ChEBI" id="CHEBI:29985"/>
        <dbReference type="ChEBI" id="CHEBI:30616"/>
        <dbReference type="ChEBI" id="CHEBI:43474"/>
        <dbReference type="ChEBI" id="CHEBI:58359"/>
        <dbReference type="ChEBI" id="CHEBI:78515"/>
        <dbReference type="ChEBI" id="CHEBI:78516"/>
        <dbReference type="ChEBI" id="CHEBI:456216"/>
    </reaction>
</comment>
<protein>
    <recommendedName>
        <fullName evidence="1">Aspartyl/glutamyl-tRNA(Asn/Gln) amidotransferase subunit C</fullName>
        <shortName evidence="1">Asp/Glu-ADT subunit C</shortName>
        <ecNumber evidence="1">6.3.5.-</ecNumber>
    </recommendedName>
</protein>